<name>A0A8S5TYN2_9CAUD</name>
<protein>
    <submittedName>
        <fullName evidence="1">Peptidase</fullName>
    </submittedName>
</protein>
<organism evidence="1">
    <name type="scientific">Siphoviridae sp. ctnPP24</name>
    <dbReference type="NCBI Taxonomy" id="2825662"/>
    <lineage>
        <taxon>Viruses</taxon>
        <taxon>Duplodnaviria</taxon>
        <taxon>Heunggongvirae</taxon>
        <taxon>Uroviricota</taxon>
        <taxon>Caudoviricetes</taxon>
    </lineage>
</organism>
<accession>A0A8S5TYN2</accession>
<evidence type="ECO:0000313" key="1">
    <source>
        <dbReference type="EMBL" id="DAF87320.1"/>
    </source>
</evidence>
<proteinExistence type="predicted"/>
<reference evidence="1" key="1">
    <citation type="journal article" date="2021" name="Proc. Natl. Acad. Sci. U.S.A.">
        <title>A Catalog of Tens of Thousands of Viruses from Human Metagenomes Reveals Hidden Associations with Chronic Diseases.</title>
        <authorList>
            <person name="Tisza M.J."/>
            <person name="Buck C.B."/>
        </authorList>
    </citation>
    <scope>NUCLEOTIDE SEQUENCE</scope>
    <source>
        <strain evidence="1">CtnPP24</strain>
    </source>
</reference>
<dbReference type="EMBL" id="BK015962">
    <property type="protein sequence ID" value="DAF87320.1"/>
    <property type="molecule type" value="Genomic_DNA"/>
</dbReference>
<sequence>MWMGISATSLMQIKDNINTNTTYNLTKDGSTITLSGSDGSIVSITDSNTIYSNATTSAAGLMSAADKSKLNSIATGANKIVVDSSFVADSTNPVQSKVIKTALDGKSNTGHKHVKADITDFPTSMPASDVYTWAKAASKPSYTIGEVSGNLAASRISGTISAANLPSYVDDVLEYASLSKFPTTGESGKIYTALDTNKIYRWSGSAYVVISETVALGTTHSSAGYGDESRAAYNHSTKTSGNPHHVTKTDVGLGNVDNTADSAKSVKYATSAGSVAWSNVSGKPSSMPASDVYSWAKQPSKPSYTASEVGAAPASHSHSYLPLSGGTMTGKINRGAGGNWISARNNVVAFGTTANSLSYNPVVGQKTTKGAWTVGNLAGDERLVFSYDTDTNFNAGNNSNNTTYLPIGNSSQEIITSTTIGSQSVNHANTAGSVAWSNVSGRPSSMPASDVYAWAKASSKPSYSWSEISGRPTIPSVGNGTVTITQNGATKGTFTLNQSGNATIALTDNNTVYSLPAATSSALGGVKVGSNITNSSGTISLTKANVTAALGYTPPTSDTNTWRPEEVIISSTQPSASTCKLWIKI</sequence>
<dbReference type="Gene3D" id="6.10.140.1630">
    <property type="match status" value="1"/>
</dbReference>